<comment type="similarity">
    <text evidence="1">Belongs to the aspartyl/asparaginyl beta-hydroxylase family.</text>
</comment>
<dbReference type="PANTHER" id="PTHR46332:SF5">
    <property type="entry name" value="ASPARTATE BETA-HYDROXYLASE DOMAIN CONTAINING 2"/>
    <property type="match status" value="1"/>
</dbReference>
<dbReference type="RefSeq" id="WP_080839111.1">
    <property type="nucleotide sequence ID" value="NZ_LT009757.1"/>
</dbReference>
<dbReference type="InterPro" id="IPR051821">
    <property type="entry name" value="Asp/Asn_beta-hydroxylase"/>
</dbReference>
<dbReference type="PANTHER" id="PTHR46332">
    <property type="entry name" value="ASPARTATE BETA-HYDROXYLASE DOMAIN-CONTAINING PROTEIN 2"/>
    <property type="match status" value="1"/>
</dbReference>
<comment type="caution">
    <text evidence="5">The sequence shown here is derived from an EMBL/GenBank/DDBJ whole genome shotgun (WGS) entry which is preliminary data.</text>
</comment>
<dbReference type="Pfam" id="PF05118">
    <property type="entry name" value="Asp_Arg_Hydrox"/>
    <property type="match status" value="1"/>
</dbReference>
<keyword evidence="2" id="KW-0223">Dioxygenase</keyword>
<protein>
    <recommendedName>
        <fullName evidence="4">Aspartyl/asparaginy/proline hydroxylase domain-containing protein</fullName>
    </recommendedName>
</protein>
<dbReference type="SUPFAM" id="SSF51197">
    <property type="entry name" value="Clavaminate synthase-like"/>
    <property type="match status" value="1"/>
</dbReference>
<dbReference type="InterPro" id="IPR027443">
    <property type="entry name" value="IPNS-like_sf"/>
</dbReference>
<dbReference type="Proteomes" id="UP000191812">
    <property type="component" value="Unassembled WGS sequence"/>
</dbReference>
<name>A0ABM9VJ19_9HYPH</name>
<gene>
    <name evidence="5" type="ORF">AGR13a_Lc100181</name>
</gene>
<dbReference type="Gene3D" id="2.60.120.330">
    <property type="entry name" value="B-lactam Antibiotic, Isopenicillin N Synthase, Chain"/>
    <property type="match status" value="1"/>
</dbReference>
<dbReference type="EMBL" id="FBWH01000036">
    <property type="protein sequence ID" value="CUX47096.1"/>
    <property type="molecule type" value="Genomic_DNA"/>
</dbReference>
<keyword evidence="3" id="KW-0560">Oxidoreductase</keyword>
<evidence type="ECO:0000256" key="2">
    <source>
        <dbReference type="ARBA" id="ARBA00022964"/>
    </source>
</evidence>
<evidence type="ECO:0000256" key="3">
    <source>
        <dbReference type="ARBA" id="ARBA00023002"/>
    </source>
</evidence>
<proteinExistence type="inferred from homology"/>
<keyword evidence="6" id="KW-1185">Reference proteome</keyword>
<evidence type="ECO:0000256" key="1">
    <source>
        <dbReference type="ARBA" id="ARBA00007730"/>
    </source>
</evidence>
<organism evidence="5 6">
    <name type="scientific">Agrobacterium genomosp. 13 str. CFBP 6927</name>
    <dbReference type="NCBI Taxonomy" id="1183428"/>
    <lineage>
        <taxon>Bacteria</taxon>
        <taxon>Pseudomonadati</taxon>
        <taxon>Pseudomonadota</taxon>
        <taxon>Alphaproteobacteria</taxon>
        <taxon>Hyphomicrobiales</taxon>
        <taxon>Rhizobiaceae</taxon>
        <taxon>Rhizobium/Agrobacterium group</taxon>
        <taxon>Agrobacterium</taxon>
        <taxon>Agrobacterium tumefaciens complex</taxon>
    </lineage>
</organism>
<sequence>MSRIYDFGANLVRLIYEKRIDAPEILDTDREFPNAIKFTSAWQDIREEALAIRVSKVPRFHDIMPEQGEISAQDGLDWRMFVLKAYDMTISENMARMPVLSRLLEECPEVKSAAISFLAPHKHIPVHKGPFRGIMRFHLGLVIPRGQDGLPATVMMINRQEKRIADGECLLWDDTFPHEVTNNAGEIRVALLLDVWRPRMPVDMEMLSRLIVRVVQIGMRYRGVSFAG</sequence>
<evidence type="ECO:0000313" key="5">
    <source>
        <dbReference type="EMBL" id="CUX47096.1"/>
    </source>
</evidence>
<reference evidence="5 6" key="1">
    <citation type="submission" date="2016-01" db="EMBL/GenBank/DDBJ databases">
        <authorList>
            <person name="Regsiter A."/>
            <person name="william w."/>
        </authorList>
    </citation>
    <scope>NUCLEOTIDE SEQUENCE [LARGE SCALE GENOMIC DNA]</scope>
    <source>
        <strain evidence="5 6">CFBP 6927</strain>
    </source>
</reference>
<feature type="domain" description="Aspartyl/asparaginy/proline hydroxylase" evidence="4">
    <location>
        <begin position="40"/>
        <end position="198"/>
    </location>
</feature>
<dbReference type="InterPro" id="IPR007803">
    <property type="entry name" value="Asp/Arg/Pro-Hydrxlase"/>
</dbReference>
<evidence type="ECO:0000259" key="4">
    <source>
        <dbReference type="Pfam" id="PF05118"/>
    </source>
</evidence>
<evidence type="ECO:0000313" key="6">
    <source>
        <dbReference type="Proteomes" id="UP000191812"/>
    </source>
</evidence>
<accession>A0ABM9VJ19</accession>